<evidence type="ECO:0000256" key="4">
    <source>
        <dbReference type="ARBA" id="ARBA00022737"/>
    </source>
</evidence>
<accession>A0A7S4EGH4</accession>
<feature type="region of interest" description="Disordered" evidence="6">
    <location>
        <begin position="17"/>
        <end position="112"/>
    </location>
</feature>
<reference evidence="8" key="1">
    <citation type="submission" date="2021-01" db="EMBL/GenBank/DDBJ databases">
        <authorList>
            <person name="Corre E."/>
            <person name="Pelletier E."/>
            <person name="Niang G."/>
            <person name="Scheremetjew M."/>
            <person name="Finn R."/>
            <person name="Kale V."/>
            <person name="Holt S."/>
            <person name="Cochrane G."/>
            <person name="Meng A."/>
            <person name="Brown T."/>
            <person name="Cohen L."/>
        </authorList>
    </citation>
    <scope>NUCLEOTIDE SEQUENCE</scope>
    <source>
        <strain evidence="8">10249 10 AB</strain>
    </source>
</reference>
<dbReference type="Pfam" id="PF02847">
    <property type="entry name" value="MA3"/>
    <property type="match status" value="2"/>
</dbReference>
<evidence type="ECO:0000259" key="7">
    <source>
        <dbReference type="PROSITE" id="PS51366"/>
    </source>
</evidence>
<dbReference type="PROSITE" id="PS51366">
    <property type="entry name" value="MI"/>
    <property type="match status" value="2"/>
</dbReference>
<keyword evidence="5" id="KW-0539">Nucleus</keyword>
<keyword evidence="3" id="KW-0963">Cytoplasm</keyword>
<dbReference type="PANTHER" id="PTHR12626:SF0">
    <property type="entry name" value="PROGRAMMED CELL DEATH PROTEIN 4"/>
    <property type="match status" value="1"/>
</dbReference>
<comment type="subcellular location">
    <subcellularLocation>
        <location evidence="1">Cytoplasm</location>
    </subcellularLocation>
</comment>
<dbReference type="InterPro" id="IPR016024">
    <property type="entry name" value="ARM-type_fold"/>
</dbReference>
<feature type="domain" description="MI" evidence="7">
    <location>
        <begin position="327"/>
        <end position="456"/>
    </location>
</feature>
<gene>
    <name evidence="8" type="ORF">PAUS00366_LOCUS4653</name>
</gene>
<keyword evidence="4" id="KW-0677">Repeat</keyword>
<evidence type="ECO:0000256" key="3">
    <source>
        <dbReference type="ARBA" id="ARBA00022490"/>
    </source>
</evidence>
<evidence type="ECO:0000256" key="6">
    <source>
        <dbReference type="SAM" id="MobiDB-lite"/>
    </source>
</evidence>
<comment type="similarity">
    <text evidence="2">Belongs to the PDCD4 family.</text>
</comment>
<proteinExistence type="inferred from homology"/>
<dbReference type="EMBL" id="HBIX01005883">
    <property type="protein sequence ID" value="CAE0711901.1"/>
    <property type="molecule type" value="Transcribed_RNA"/>
</dbReference>
<evidence type="ECO:0000256" key="5">
    <source>
        <dbReference type="ARBA" id="ARBA00023242"/>
    </source>
</evidence>
<feature type="compositionally biased region" description="Basic and acidic residues" evidence="6">
    <location>
        <begin position="89"/>
        <end position="99"/>
    </location>
</feature>
<dbReference type="GO" id="GO:0005737">
    <property type="term" value="C:cytoplasm"/>
    <property type="evidence" value="ECO:0007669"/>
    <property type="project" value="UniProtKB-SubCell"/>
</dbReference>
<organism evidence="8">
    <name type="scientific">Pseudo-nitzschia australis</name>
    <dbReference type="NCBI Taxonomy" id="44445"/>
    <lineage>
        <taxon>Eukaryota</taxon>
        <taxon>Sar</taxon>
        <taxon>Stramenopiles</taxon>
        <taxon>Ochrophyta</taxon>
        <taxon>Bacillariophyta</taxon>
        <taxon>Bacillariophyceae</taxon>
        <taxon>Bacillariophycidae</taxon>
        <taxon>Bacillariales</taxon>
        <taxon>Bacillariaceae</taxon>
        <taxon>Pseudo-nitzschia</taxon>
    </lineage>
</organism>
<dbReference type="PANTHER" id="PTHR12626">
    <property type="entry name" value="PROGRAMMED CELL DEATH 4"/>
    <property type="match status" value="1"/>
</dbReference>
<dbReference type="InterPro" id="IPR003891">
    <property type="entry name" value="Initiation_fac_eIF4g_MI"/>
</dbReference>
<feature type="compositionally biased region" description="Polar residues" evidence="6">
    <location>
        <begin position="42"/>
        <end position="58"/>
    </location>
</feature>
<dbReference type="SMART" id="SM00544">
    <property type="entry name" value="MA3"/>
    <property type="match status" value="2"/>
</dbReference>
<sequence>MTDYAKRPEITVETMGKVHNPTGQGVKAVSAQVQAKTERLNNKANGVKTNGEESSATKNKPRIPTAITVNEQHATKTKEGTAKRNIQRKKTEGNFDSRNKKQGGHGKGKWKEDIIYDDEEIEPIDENDPLYDETEGKYVLGSTEDPESRNYDETEGRLVYGPMLTLSEFKLQVHQNLEEYFDSCDTDEVIRSIDELKCKEYHANIVKKAVSISLDKHPRERELISRLLTCLHPTPLTDKDMEQGFEILLDSLDDLTTDVPDAKTMVANFLARAVVDEVLPPAFLSEQNNKRPGDAVIEKSISLLSREHCTARLERVWGPGDGRPVAELKVEMDQMLQEYLLSRELDECARCVKELDTDHYMHELVKRGVKIAMEEDGRDSTTQHDKSAIDAMAALFGFLVKNAIISEHQVSKGVDRLHRVLDDLKLDVPAAPTLLKDFEEILKEEIPNVVEDEKAE</sequence>
<dbReference type="Gene3D" id="1.25.40.180">
    <property type="match status" value="2"/>
</dbReference>
<evidence type="ECO:0000256" key="2">
    <source>
        <dbReference type="ARBA" id="ARBA00005497"/>
    </source>
</evidence>
<name>A0A7S4EGH4_9STRA</name>
<dbReference type="GO" id="GO:0045892">
    <property type="term" value="P:negative regulation of DNA-templated transcription"/>
    <property type="evidence" value="ECO:0007669"/>
    <property type="project" value="InterPro"/>
</dbReference>
<feature type="compositionally biased region" description="Basic and acidic residues" evidence="6">
    <location>
        <begin position="73"/>
        <end position="82"/>
    </location>
</feature>
<evidence type="ECO:0000256" key="1">
    <source>
        <dbReference type="ARBA" id="ARBA00004496"/>
    </source>
</evidence>
<dbReference type="AlphaFoldDB" id="A0A7S4EGH4"/>
<evidence type="ECO:0000313" key="8">
    <source>
        <dbReference type="EMBL" id="CAE0711901.1"/>
    </source>
</evidence>
<feature type="domain" description="MI" evidence="7">
    <location>
        <begin position="168"/>
        <end position="289"/>
    </location>
</feature>
<protein>
    <recommendedName>
        <fullName evidence="7">MI domain-containing protein</fullName>
    </recommendedName>
</protein>
<dbReference type="InterPro" id="IPR039778">
    <property type="entry name" value="PDCD4"/>
</dbReference>
<dbReference type="SUPFAM" id="SSF48371">
    <property type="entry name" value="ARM repeat"/>
    <property type="match status" value="2"/>
</dbReference>